<dbReference type="InterPro" id="IPR011250">
    <property type="entry name" value="OMP/PagP_B-barrel"/>
</dbReference>
<sequence>MVAADMPEYPEIPEVDYDIGGSFYLRGSAALNLHWAPEVKHPWDADDIDPIVEYGYGYSWGAGFGYETGTGLRFDGTIDSVETKGLKITKDDGGLDDGDYTLMLRSTVALANIYYDFGLGGDFSYSSGAGGAFGYVGAGAGLAWNHAETNSPWGVPVPVPTGGNVSAAAAVMVGVGYDMGSWVADVGYRGLYINQINNAPTDPTQEGYFEIDNNWIHELRGTVRYRFN</sequence>
<organism evidence="1 2">
    <name type="scientific">Devosia insulae DS-56</name>
    <dbReference type="NCBI Taxonomy" id="1116389"/>
    <lineage>
        <taxon>Bacteria</taxon>
        <taxon>Pseudomonadati</taxon>
        <taxon>Pseudomonadota</taxon>
        <taxon>Alphaproteobacteria</taxon>
        <taxon>Hyphomicrobiales</taxon>
        <taxon>Devosiaceae</taxon>
        <taxon>Devosia</taxon>
    </lineage>
</organism>
<name>A0A1E5XRJ8_9HYPH</name>
<accession>A0A1E5XRJ8</accession>
<comment type="caution">
    <text evidence="1">The sequence shown here is derived from an EMBL/GenBank/DDBJ whole genome shotgun (WGS) entry which is preliminary data.</text>
</comment>
<evidence type="ECO:0008006" key="3">
    <source>
        <dbReference type="Google" id="ProtNLM"/>
    </source>
</evidence>
<reference evidence="1 2" key="1">
    <citation type="journal article" date="2015" name="Genome Announc.">
        <title>Genome Assemblies of Three Soil-Associated Devosia species: D. insulae, D. limi, and D. soli.</title>
        <authorList>
            <person name="Hassan Y.I."/>
            <person name="Lepp D."/>
            <person name="Zhou T."/>
        </authorList>
    </citation>
    <scope>NUCLEOTIDE SEQUENCE [LARGE SCALE GENOMIC DNA]</scope>
    <source>
        <strain evidence="1 2">DS-56</strain>
    </source>
</reference>
<proteinExistence type="predicted"/>
<keyword evidence="2" id="KW-1185">Reference proteome</keyword>
<evidence type="ECO:0000313" key="2">
    <source>
        <dbReference type="Proteomes" id="UP000095463"/>
    </source>
</evidence>
<dbReference type="EMBL" id="LAJE02000165">
    <property type="protein sequence ID" value="OEO31226.1"/>
    <property type="molecule type" value="Genomic_DNA"/>
</dbReference>
<protein>
    <recommendedName>
        <fullName evidence="3">Outer membrane protein beta-barrel domain-containing protein</fullName>
    </recommendedName>
</protein>
<dbReference type="Gene3D" id="2.40.160.20">
    <property type="match status" value="1"/>
</dbReference>
<gene>
    <name evidence="1" type="ORF">VW23_017215</name>
</gene>
<dbReference type="SUPFAM" id="SSF56925">
    <property type="entry name" value="OMPA-like"/>
    <property type="match status" value="1"/>
</dbReference>
<dbReference type="Proteomes" id="UP000095463">
    <property type="component" value="Unassembled WGS sequence"/>
</dbReference>
<dbReference type="AlphaFoldDB" id="A0A1E5XRJ8"/>
<evidence type="ECO:0000313" key="1">
    <source>
        <dbReference type="EMBL" id="OEO31226.1"/>
    </source>
</evidence>